<evidence type="ECO:0000256" key="1">
    <source>
        <dbReference type="SAM" id="Phobius"/>
    </source>
</evidence>
<keyword evidence="1" id="KW-0812">Transmembrane</keyword>
<feature type="transmembrane region" description="Helical" evidence="1">
    <location>
        <begin position="6"/>
        <end position="25"/>
    </location>
</feature>
<keyword evidence="1" id="KW-0472">Membrane</keyword>
<dbReference type="Proteomes" id="UP000275836">
    <property type="component" value="Unassembled WGS sequence"/>
</dbReference>
<gene>
    <name evidence="2" type="ORF">D3P96_06435</name>
</gene>
<dbReference type="AlphaFoldDB" id="A0A3P2RCT7"/>
<feature type="transmembrane region" description="Helical" evidence="1">
    <location>
        <begin position="46"/>
        <end position="62"/>
    </location>
</feature>
<name>A0A3P2RCT7_WEIVI</name>
<reference evidence="2 3" key="1">
    <citation type="submission" date="2018-10" db="EMBL/GenBank/DDBJ databases">
        <title>Draft genome sequence of Weissella viridescens UCO-SMC3.</title>
        <authorList>
            <person name="Garcia-Cancino A."/>
            <person name="Espinoza-Monje M."/>
            <person name="Albarracin L."/>
            <person name="Garcia-Castillo V."/>
            <person name="Campos-Martin J."/>
            <person name="Nakano Y."/>
            <person name="Guitierrez-Zamorano C."/>
            <person name="Ikeda-Ohtsubo W."/>
            <person name="Morita H."/>
            <person name="Kitazawa H."/>
            <person name="Villena J."/>
        </authorList>
    </citation>
    <scope>NUCLEOTIDE SEQUENCE [LARGE SCALE GENOMIC DNA]</scope>
    <source>
        <strain evidence="2 3">UCO-SMC3</strain>
    </source>
</reference>
<evidence type="ECO:0000313" key="3">
    <source>
        <dbReference type="Proteomes" id="UP000275836"/>
    </source>
</evidence>
<comment type="caution">
    <text evidence="2">The sequence shown here is derived from an EMBL/GenBank/DDBJ whole genome shotgun (WGS) entry which is preliminary data.</text>
</comment>
<keyword evidence="1" id="KW-1133">Transmembrane helix</keyword>
<accession>A0A3P2RCT7</accession>
<sequence length="64" mass="7662">MLRHINIFWIIAFVIFVIGIVWFVNYKAYYMPTKNRLMNEKNMSKGKASFLAFIYTIIPFLIPN</sequence>
<protein>
    <submittedName>
        <fullName evidence="2">Uncharacterized protein</fullName>
    </submittedName>
</protein>
<proteinExistence type="predicted"/>
<organism evidence="2 3">
    <name type="scientific">Weissella viridescens</name>
    <name type="common">Lactobacillus viridescens</name>
    <dbReference type="NCBI Taxonomy" id="1629"/>
    <lineage>
        <taxon>Bacteria</taxon>
        <taxon>Bacillati</taxon>
        <taxon>Bacillota</taxon>
        <taxon>Bacilli</taxon>
        <taxon>Lactobacillales</taxon>
        <taxon>Lactobacillaceae</taxon>
        <taxon>Weissella</taxon>
    </lineage>
</organism>
<evidence type="ECO:0000313" key="2">
    <source>
        <dbReference type="EMBL" id="RRG17586.1"/>
    </source>
</evidence>
<dbReference type="EMBL" id="RHGY01000007">
    <property type="protein sequence ID" value="RRG17586.1"/>
    <property type="molecule type" value="Genomic_DNA"/>
</dbReference>